<dbReference type="GO" id="GO:0004419">
    <property type="term" value="F:hydroxymethylglutaryl-CoA lyase activity"/>
    <property type="evidence" value="ECO:0007669"/>
    <property type="project" value="TreeGrafter"/>
</dbReference>
<organism evidence="5 6">
    <name type="scientific">Persicobacter diffluens</name>
    <dbReference type="NCBI Taxonomy" id="981"/>
    <lineage>
        <taxon>Bacteria</taxon>
        <taxon>Pseudomonadati</taxon>
        <taxon>Bacteroidota</taxon>
        <taxon>Cytophagia</taxon>
        <taxon>Cytophagales</taxon>
        <taxon>Persicobacteraceae</taxon>
        <taxon>Persicobacter</taxon>
    </lineage>
</organism>
<feature type="domain" description="Pyruvate carboxyltransferase" evidence="4">
    <location>
        <begin position="1"/>
        <end position="269"/>
    </location>
</feature>
<dbReference type="InterPro" id="IPR013785">
    <property type="entry name" value="Aldolase_TIM"/>
</dbReference>
<evidence type="ECO:0000256" key="2">
    <source>
        <dbReference type="ARBA" id="ARBA00022723"/>
    </source>
</evidence>
<evidence type="ECO:0000256" key="3">
    <source>
        <dbReference type="ARBA" id="ARBA00023239"/>
    </source>
</evidence>
<evidence type="ECO:0000259" key="4">
    <source>
        <dbReference type="PROSITE" id="PS50991"/>
    </source>
</evidence>
<name>A0AAN4VVL7_9BACT</name>
<accession>A0AAN4VVL7</accession>
<dbReference type="Pfam" id="PF00682">
    <property type="entry name" value="HMGL-like"/>
    <property type="match status" value="1"/>
</dbReference>
<dbReference type="SUPFAM" id="SSF51569">
    <property type="entry name" value="Aldolase"/>
    <property type="match status" value="1"/>
</dbReference>
<reference evidence="5 6" key="1">
    <citation type="submission" date="2021-12" db="EMBL/GenBank/DDBJ databases">
        <title>Genome sequencing of bacteria with rrn-lacking chromosome and rrn-plasmid.</title>
        <authorList>
            <person name="Anda M."/>
            <person name="Iwasaki W."/>
        </authorList>
    </citation>
    <scope>NUCLEOTIDE SEQUENCE [LARGE SCALE GENOMIC DNA]</scope>
    <source>
        <strain evidence="5 6">NBRC 15940</strain>
    </source>
</reference>
<dbReference type="InterPro" id="IPR000891">
    <property type="entry name" value="PYR_CT"/>
</dbReference>
<dbReference type="PANTHER" id="PTHR42738:SF7">
    <property type="entry name" value="HYDROXYMETHYLGLUTARYL-COA LYASE"/>
    <property type="match status" value="1"/>
</dbReference>
<dbReference type="PROSITE" id="PS50991">
    <property type="entry name" value="PYR_CT"/>
    <property type="match status" value="1"/>
</dbReference>
<gene>
    <name evidence="5" type="primary">mvaB</name>
    <name evidence="5" type="ORF">PEDI_07840</name>
</gene>
<dbReference type="Gene3D" id="3.20.20.70">
    <property type="entry name" value="Aldolase class I"/>
    <property type="match status" value="1"/>
</dbReference>
<dbReference type="AlphaFoldDB" id="A0AAN4VVL7"/>
<evidence type="ECO:0000313" key="5">
    <source>
        <dbReference type="EMBL" id="GJM60232.1"/>
    </source>
</evidence>
<keyword evidence="3 5" id="KW-0456">Lyase</keyword>
<sequence>MIKIIDCPRDAMQGLEEFIPTALKIEYLNQLLKVGFSALDFGSFVSPKAIPQMRDTAEVLAQLDKTEQELIAIVANSRGAEEALTFKEISHLGFPLSISETFQQRNTRKSIEEAWAALQNIQNRCIGKRRQLIVYLSMAFGNPYQEAFHPEMLLSFLAKLQEMEVHTVMISDTIGNAEVKAIQNTFHLCHQAFPQMEIGMHLHSTPYNSKSKIEAALEAGVTRLDGALGGYGGCPMAKEELTGNIDSRLILDTLKEKNINFSINEEALLRAQKIGQKIFH</sequence>
<comment type="caution">
    <text evidence="5">The sequence shown here is derived from an EMBL/GenBank/DDBJ whole genome shotgun (WGS) entry which is preliminary data.</text>
</comment>
<protein>
    <submittedName>
        <fullName evidence="5">Hydroxymethylglutaryl-CoA lyase</fullName>
    </submittedName>
</protein>
<keyword evidence="2" id="KW-0479">Metal-binding</keyword>
<evidence type="ECO:0000313" key="6">
    <source>
        <dbReference type="Proteomes" id="UP001310022"/>
    </source>
</evidence>
<comment type="similarity">
    <text evidence="1">Belongs to the HMG-CoA lyase family.</text>
</comment>
<proteinExistence type="inferred from homology"/>
<dbReference type="InterPro" id="IPR043594">
    <property type="entry name" value="HMGL"/>
</dbReference>
<evidence type="ECO:0000256" key="1">
    <source>
        <dbReference type="ARBA" id="ARBA00009405"/>
    </source>
</evidence>
<dbReference type="GO" id="GO:0046951">
    <property type="term" value="P:ketone body biosynthetic process"/>
    <property type="evidence" value="ECO:0007669"/>
    <property type="project" value="TreeGrafter"/>
</dbReference>
<dbReference type="GO" id="GO:0006552">
    <property type="term" value="P:L-leucine catabolic process"/>
    <property type="evidence" value="ECO:0007669"/>
    <property type="project" value="TreeGrafter"/>
</dbReference>
<dbReference type="EMBL" id="BQKE01000001">
    <property type="protein sequence ID" value="GJM60232.1"/>
    <property type="molecule type" value="Genomic_DNA"/>
</dbReference>
<dbReference type="GO" id="GO:0046872">
    <property type="term" value="F:metal ion binding"/>
    <property type="evidence" value="ECO:0007669"/>
    <property type="project" value="UniProtKB-KW"/>
</dbReference>
<dbReference type="Proteomes" id="UP001310022">
    <property type="component" value="Unassembled WGS sequence"/>
</dbReference>
<dbReference type="PANTHER" id="PTHR42738">
    <property type="entry name" value="HYDROXYMETHYLGLUTARYL-COA LYASE"/>
    <property type="match status" value="1"/>
</dbReference>
<keyword evidence="6" id="KW-1185">Reference proteome</keyword>
<dbReference type="RefSeq" id="WP_338236051.1">
    <property type="nucleotide sequence ID" value="NZ_BQKE01000001.1"/>
</dbReference>